<evidence type="ECO:0000256" key="1">
    <source>
        <dbReference type="SAM" id="Phobius"/>
    </source>
</evidence>
<accession>A0A562ZQE6</accession>
<gene>
    <name evidence="2" type="ORF">FN976_13745</name>
</gene>
<feature type="transmembrane region" description="Helical" evidence="1">
    <location>
        <begin position="82"/>
        <end position="113"/>
    </location>
</feature>
<feature type="transmembrane region" description="Helical" evidence="1">
    <location>
        <begin position="125"/>
        <end position="146"/>
    </location>
</feature>
<feature type="transmembrane region" description="Helical" evidence="1">
    <location>
        <begin position="12"/>
        <end position="40"/>
    </location>
</feature>
<protein>
    <submittedName>
        <fullName evidence="2">Uncharacterized protein</fullName>
    </submittedName>
</protein>
<keyword evidence="1" id="KW-0812">Transmembrane</keyword>
<reference evidence="2 3" key="1">
    <citation type="submission" date="2019-07" db="EMBL/GenBank/DDBJ databases">
        <title>Caenimonas sedimenti sp. nov., isolated from activated sludge.</title>
        <authorList>
            <person name="Xu J."/>
        </authorList>
    </citation>
    <scope>NUCLEOTIDE SEQUENCE [LARGE SCALE GENOMIC DNA]</scope>
    <source>
        <strain evidence="2 3">HX-9-20</strain>
    </source>
</reference>
<keyword evidence="3" id="KW-1185">Reference proteome</keyword>
<dbReference type="EMBL" id="VOBQ01000011">
    <property type="protein sequence ID" value="TWO70617.1"/>
    <property type="molecule type" value="Genomic_DNA"/>
</dbReference>
<dbReference type="Proteomes" id="UP000318199">
    <property type="component" value="Unassembled WGS sequence"/>
</dbReference>
<sequence length="436" mass="47754">MAIEARRKSRALFLRSLACSFTLSSAVTGFFLFANVALGLAKPDLRGAVDVAIYWVFFSILFLPLALLSLPLDQFRLWFTYVYLGVVMLLASLLAGAVVGGGALTLLFLNWALGRHGMRVTVPVLLPWCVVWCTCVPALFAFQRAAECSGLSRPTSSLLVFWPSFFLAGWLTWRWAGARIVAAIVDMHERKRISEFELQLFAWLVILCALIALVPAGTSPATMLLVAVGAPLAFLAAHRLLVRRPSVGGGPSLLVLRVFRTDRNAEKLLESVAHWWRFIGPAHLIAGPDLAHVYVAPLALLRFMTGRFQAHAIAHGASATQVVAALDGRTDPDGRYRINSLVCAHDAWQPVVRELVMRADAILLDLRSMTPGSKGVLWEINLIVESGRADAVVALVDAHDRSYPFRTVAWTRKGRPGAAEVFDLLLQARYPAPASP</sequence>
<feature type="transmembrane region" description="Helical" evidence="1">
    <location>
        <begin position="158"/>
        <end position="176"/>
    </location>
</feature>
<comment type="caution">
    <text evidence="2">The sequence shown here is derived from an EMBL/GenBank/DDBJ whole genome shotgun (WGS) entry which is preliminary data.</text>
</comment>
<feature type="transmembrane region" description="Helical" evidence="1">
    <location>
        <begin position="52"/>
        <end position="70"/>
    </location>
</feature>
<evidence type="ECO:0000313" key="3">
    <source>
        <dbReference type="Proteomes" id="UP000318199"/>
    </source>
</evidence>
<evidence type="ECO:0000313" key="2">
    <source>
        <dbReference type="EMBL" id="TWO70617.1"/>
    </source>
</evidence>
<feature type="transmembrane region" description="Helical" evidence="1">
    <location>
        <begin position="196"/>
        <end position="214"/>
    </location>
</feature>
<feature type="transmembrane region" description="Helical" evidence="1">
    <location>
        <begin position="221"/>
        <end position="241"/>
    </location>
</feature>
<keyword evidence="1" id="KW-1133">Transmembrane helix</keyword>
<keyword evidence="1" id="KW-0472">Membrane</keyword>
<name>A0A562ZQE6_9BURK</name>
<proteinExistence type="predicted"/>
<organism evidence="2 3">
    <name type="scientific">Caenimonas sedimenti</name>
    <dbReference type="NCBI Taxonomy" id="2596921"/>
    <lineage>
        <taxon>Bacteria</taxon>
        <taxon>Pseudomonadati</taxon>
        <taxon>Pseudomonadota</taxon>
        <taxon>Betaproteobacteria</taxon>
        <taxon>Burkholderiales</taxon>
        <taxon>Comamonadaceae</taxon>
        <taxon>Caenimonas</taxon>
    </lineage>
</organism>
<dbReference type="AlphaFoldDB" id="A0A562ZQE6"/>